<dbReference type="EMBL" id="FN554969">
    <property type="protein sequence ID" value="CBH11648.1"/>
    <property type="molecule type" value="Genomic_DNA"/>
</dbReference>
<dbReference type="Proteomes" id="UP000002316">
    <property type="component" value="Chromosome 6"/>
</dbReference>
<proteinExistence type="predicted"/>
<name>C9ZQG8_TRYB9</name>
<dbReference type="VEuPathDB" id="TriTrypDB:Tbg972.6.1260"/>
<dbReference type="GeneID" id="23861757"/>
<sequence length="514" mass="56923">MLRLSLIRRGSLQQSVRNVSRTPAYLRRAPPGLYITCDYEYKQRHATMLVDVSSESEPPLTNGAYLLASSGCDDTSFREARSVLFASPVARNTSEAVHFADAALRTALSRNGMTLPLDGIQTLVIPEFHPLIGYAVRELLSRLPRLKIACNAQTAAFISDGEFFKGVVKTLCANDTTIPQEAMSFANVSQENLQTLEDGSVISTLGAGRQLQVVTGDLAETRERWRRERKNKLKHFESYALFVQDPAFQAMHVSSSVGVHLSWLPLIVPEVDSAALLLLPDYFAAQKSNGSSLLEVWRLRESLHRIATALKKFPETQRVLTTSYGEIPGGAGGYLEQLRQSAQKLEELRSRLGHRLATDTGRDMEKWSALLSDKIFTECLLTTKAATKTTPEVLDEYKGWATAAYCGRLARTLAHAAATLPPDPAVKNISHEATPPMPSGPSKVSNHTSGTKELKKHFEKHGMASLCPILDREDIDITVFLAMNTEDFKKVFRATFGVVRKMELLQQELRAPPQ</sequence>
<evidence type="ECO:0000313" key="3">
    <source>
        <dbReference type="Proteomes" id="UP000002316"/>
    </source>
</evidence>
<protein>
    <submittedName>
        <fullName evidence="2">Uncharacterized protein</fullName>
    </submittedName>
</protein>
<gene>
    <name evidence="2" type="ORF">TbgDal_VI1260</name>
</gene>
<dbReference type="RefSeq" id="XP_011773933.1">
    <property type="nucleotide sequence ID" value="XM_011775631.1"/>
</dbReference>
<dbReference type="OrthoDB" id="271862at2759"/>
<evidence type="ECO:0000256" key="1">
    <source>
        <dbReference type="SAM" id="MobiDB-lite"/>
    </source>
</evidence>
<organism evidence="2 3">
    <name type="scientific">Trypanosoma brucei gambiense (strain MHOM/CI/86/DAL972)</name>
    <dbReference type="NCBI Taxonomy" id="679716"/>
    <lineage>
        <taxon>Eukaryota</taxon>
        <taxon>Discoba</taxon>
        <taxon>Euglenozoa</taxon>
        <taxon>Kinetoplastea</taxon>
        <taxon>Metakinetoplastina</taxon>
        <taxon>Trypanosomatida</taxon>
        <taxon>Trypanosomatidae</taxon>
        <taxon>Trypanosoma</taxon>
    </lineage>
</organism>
<dbReference type="KEGG" id="tbg:TbgDal_VI1260"/>
<accession>C9ZQG8</accession>
<evidence type="ECO:0000313" key="2">
    <source>
        <dbReference type="EMBL" id="CBH11648.1"/>
    </source>
</evidence>
<dbReference type="AlphaFoldDB" id="C9ZQG8"/>
<feature type="compositionally biased region" description="Polar residues" evidence="1">
    <location>
        <begin position="442"/>
        <end position="451"/>
    </location>
</feature>
<reference evidence="3" key="1">
    <citation type="journal article" date="2010" name="PLoS Negl. Trop. Dis.">
        <title>The genome sequence of Trypanosoma brucei gambiense, causative agent of chronic human african trypanosomiasis.</title>
        <authorList>
            <person name="Jackson A.P."/>
            <person name="Sanders M."/>
            <person name="Berry A."/>
            <person name="McQuillan J."/>
            <person name="Aslett M.A."/>
            <person name="Quail M.A."/>
            <person name="Chukualim B."/>
            <person name="Capewell P."/>
            <person name="MacLeod A."/>
            <person name="Melville S.E."/>
            <person name="Gibson W."/>
            <person name="Barry J.D."/>
            <person name="Berriman M."/>
            <person name="Hertz-Fowler C."/>
        </authorList>
    </citation>
    <scope>NUCLEOTIDE SEQUENCE [LARGE SCALE GENOMIC DNA]</scope>
    <source>
        <strain evidence="3">MHOM/CI/86/DAL972</strain>
    </source>
</reference>
<feature type="region of interest" description="Disordered" evidence="1">
    <location>
        <begin position="434"/>
        <end position="455"/>
    </location>
</feature>